<gene>
    <name evidence="2" type="ORF">EVOR1521_LOCUS3336</name>
</gene>
<evidence type="ECO:0000313" key="2">
    <source>
        <dbReference type="EMBL" id="CAJ1373554.1"/>
    </source>
</evidence>
<comment type="caution">
    <text evidence="2">The sequence shown here is derived from an EMBL/GenBank/DDBJ whole genome shotgun (WGS) entry which is preliminary data.</text>
</comment>
<reference evidence="2" key="1">
    <citation type="submission" date="2023-08" db="EMBL/GenBank/DDBJ databases">
        <authorList>
            <person name="Chen Y."/>
            <person name="Shah S."/>
            <person name="Dougan E. K."/>
            <person name="Thang M."/>
            <person name="Chan C."/>
        </authorList>
    </citation>
    <scope>NUCLEOTIDE SEQUENCE</scope>
</reference>
<sequence length="337" mass="37570">MALPVCGQRPVSAAAKGAVLLLRDREAPKSARAPRVVRLPDPKVAEERPAPKPKGAWEAEALPARAAPAAKSRARIGARYREDTSWGRDFGRFIGDGFLPPFLLEELQGKDLLDQLFLLRHAMQCRIRYEKGRETIKRPSENRGLNKPVTYASNIWNRGYANCAGHCVVFASALRALQVPYCVVSLTSKLPKKPKHAIMQVGFPEHADIKKLSRRAYELWAQFYGRSVKDPKEKGREVRLFTGLKFTRSREGSAAALHKGCGRWLVLDPGAKVGCYQHLIENGYMTQSNKSFWFAAQPQIKNWLPFAGVEPDAGTPDMPHSDSDSDASSEFEFQGAR</sequence>
<evidence type="ECO:0000256" key="1">
    <source>
        <dbReference type="SAM" id="MobiDB-lite"/>
    </source>
</evidence>
<evidence type="ECO:0000313" key="3">
    <source>
        <dbReference type="Proteomes" id="UP001178507"/>
    </source>
</evidence>
<feature type="compositionally biased region" description="Basic and acidic residues" evidence="1">
    <location>
        <begin position="38"/>
        <end position="50"/>
    </location>
</feature>
<dbReference type="Proteomes" id="UP001178507">
    <property type="component" value="Unassembled WGS sequence"/>
</dbReference>
<name>A0AA36HSA0_9DINO</name>
<feature type="region of interest" description="Disordered" evidence="1">
    <location>
        <begin position="311"/>
        <end position="337"/>
    </location>
</feature>
<accession>A0AA36HSA0</accession>
<proteinExistence type="predicted"/>
<dbReference type="EMBL" id="CAUJNA010000202">
    <property type="protein sequence ID" value="CAJ1373554.1"/>
    <property type="molecule type" value="Genomic_DNA"/>
</dbReference>
<keyword evidence="3" id="KW-1185">Reference proteome</keyword>
<dbReference type="AlphaFoldDB" id="A0AA36HSA0"/>
<feature type="region of interest" description="Disordered" evidence="1">
    <location>
        <begin position="27"/>
        <end position="56"/>
    </location>
</feature>
<protein>
    <submittedName>
        <fullName evidence="2">Uncharacterized protein</fullName>
    </submittedName>
</protein>
<organism evidence="2 3">
    <name type="scientific">Effrenium voratum</name>
    <dbReference type="NCBI Taxonomy" id="2562239"/>
    <lineage>
        <taxon>Eukaryota</taxon>
        <taxon>Sar</taxon>
        <taxon>Alveolata</taxon>
        <taxon>Dinophyceae</taxon>
        <taxon>Suessiales</taxon>
        <taxon>Symbiodiniaceae</taxon>
        <taxon>Effrenium</taxon>
    </lineage>
</organism>